<keyword evidence="2" id="KW-1185">Reference proteome</keyword>
<protein>
    <submittedName>
        <fullName evidence="1">Uncharacterized protein</fullName>
    </submittedName>
</protein>
<comment type="caution">
    <text evidence="1">The sequence shown here is derived from an EMBL/GenBank/DDBJ whole genome shotgun (WGS) entry which is preliminary data.</text>
</comment>
<sequence>MTSQDTERGFITGGSALVHRRADRWSRCTVQRRLNNVFDGDAAKPSARDAFRRLRGEEIKPSGSV</sequence>
<evidence type="ECO:0000313" key="2">
    <source>
        <dbReference type="Proteomes" id="UP000314294"/>
    </source>
</evidence>
<dbReference type="AlphaFoldDB" id="A0A4Z2GLX1"/>
<evidence type="ECO:0000313" key="1">
    <source>
        <dbReference type="EMBL" id="TNN53803.1"/>
    </source>
</evidence>
<accession>A0A4Z2GLX1</accession>
<dbReference type="Proteomes" id="UP000314294">
    <property type="component" value="Unassembled WGS sequence"/>
</dbReference>
<gene>
    <name evidence="1" type="ORF">EYF80_036007</name>
</gene>
<dbReference type="EMBL" id="SRLO01000505">
    <property type="protein sequence ID" value="TNN53803.1"/>
    <property type="molecule type" value="Genomic_DNA"/>
</dbReference>
<proteinExistence type="predicted"/>
<reference evidence="1 2" key="1">
    <citation type="submission" date="2019-03" db="EMBL/GenBank/DDBJ databases">
        <title>First draft genome of Liparis tanakae, snailfish: a comprehensive survey of snailfish specific genes.</title>
        <authorList>
            <person name="Kim W."/>
            <person name="Song I."/>
            <person name="Jeong J.-H."/>
            <person name="Kim D."/>
            <person name="Kim S."/>
            <person name="Ryu S."/>
            <person name="Song J.Y."/>
            <person name="Lee S.K."/>
        </authorList>
    </citation>
    <scope>NUCLEOTIDE SEQUENCE [LARGE SCALE GENOMIC DNA]</scope>
    <source>
        <tissue evidence="1">Muscle</tissue>
    </source>
</reference>
<name>A0A4Z2GLX1_9TELE</name>
<organism evidence="1 2">
    <name type="scientific">Liparis tanakae</name>
    <name type="common">Tanaka's snailfish</name>
    <dbReference type="NCBI Taxonomy" id="230148"/>
    <lineage>
        <taxon>Eukaryota</taxon>
        <taxon>Metazoa</taxon>
        <taxon>Chordata</taxon>
        <taxon>Craniata</taxon>
        <taxon>Vertebrata</taxon>
        <taxon>Euteleostomi</taxon>
        <taxon>Actinopterygii</taxon>
        <taxon>Neopterygii</taxon>
        <taxon>Teleostei</taxon>
        <taxon>Neoteleostei</taxon>
        <taxon>Acanthomorphata</taxon>
        <taxon>Eupercaria</taxon>
        <taxon>Perciformes</taxon>
        <taxon>Cottioidei</taxon>
        <taxon>Cottales</taxon>
        <taxon>Liparidae</taxon>
        <taxon>Liparis</taxon>
    </lineage>
</organism>